<evidence type="ECO:0008006" key="2">
    <source>
        <dbReference type="Google" id="ProtNLM"/>
    </source>
</evidence>
<dbReference type="InterPro" id="IPR036249">
    <property type="entry name" value="Thioredoxin-like_sf"/>
</dbReference>
<dbReference type="Pfam" id="PF01257">
    <property type="entry name" value="2Fe-2S_thioredx"/>
    <property type="match status" value="1"/>
</dbReference>
<dbReference type="EMBL" id="BARU01004005">
    <property type="protein sequence ID" value="GAH29690.1"/>
    <property type="molecule type" value="Genomic_DNA"/>
</dbReference>
<dbReference type="GO" id="GO:0003954">
    <property type="term" value="F:NADH dehydrogenase activity"/>
    <property type="evidence" value="ECO:0007669"/>
    <property type="project" value="TreeGrafter"/>
</dbReference>
<comment type="caution">
    <text evidence="1">The sequence shown here is derived from an EMBL/GenBank/DDBJ whole genome shotgun (WGS) entry which is preliminary data.</text>
</comment>
<dbReference type="PANTHER" id="PTHR10371">
    <property type="entry name" value="NADH DEHYDROGENASE UBIQUINONE FLAVOPROTEIN 2, MITOCHONDRIAL"/>
    <property type="match status" value="1"/>
</dbReference>
<dbReference type="PANTHER" id="PTHR10371:SF3">
    <property type="entry name" value="NADH DEHYDROGENASE [UBIQUINONE] FLAVOPROTEIN 2, MITOCHONDRIAL"/>
    <property type="match status" value="1"/>
</dbReference>
<protein>
    <recommendedName>
        <fullName evidence="2">NAD(P)H-dependent oxidoreductase subunit E</fullName>
    </recommendedName>
</protein>
<dbReference type="PROSITE" id="PS01099">
    <property type="entry name" value="COMPLEX1_24K"/>
    <property type="match status" value="1"/>
</dbReference>
<reference evidence="1" key="1">
    <citation type="journal article" date="2014" name="Front. Microbiol.">
        <title>High frequency of phylogenetically diverse reductive dehalogenase-homologous genes in deep subseafloor sedimentary metagenomes.</title>
        <authorList>
            <person name="Kawai M."/>
            <person name="Futagami T."/>
            <person name="Toyoda A."/>
            <person name="Takaki Y."/>
            <person name="Nishi S."/>
            <person name="Hori S."/>
            <person name="Arai W."/>
            <person name="Tsubouchi T."/>
            <person name="Morono Y."/>
            <person name="Uchiyama I."/>
            <person name="Ito T."/>
            <person name="Fujiyama A."/>
            <person name="Inagaki F."/>
            <person name="Takami H."/>
        </authorList>
    </citation>
    <scope>NUCLEOTIDE SEQUENCE</scope>
    <source>
        <strain evidence="1">Expedition CK06-06</strain>
    </source>
</reference>
<dbReference type="InterPro" id="IPR042128">
    <property type="entry name" value="NuoE_dom"/>
</dbReference>
<organism evidence="1">
    <name type="scientific">marine sediment metagenome</name>
    <dbReference type="NCBI Taxonomy" id="412755"/>
    <lineage>
        <taxon>unclassified sequences</taxon>
        <taxon>metagenomes</taxon>
        <taxon>ecological metagenomes</taxon>
    </lineage>
</organism>
<gene>
    <name evidence="1" type="ORF">S03H2_08289</name>
</gene>
<dbReference type="InterPro" id="IPR002023">
    <property type="entry name" value="NuoE-like"/>
</dbReference>
<name>X1FAU9_9ZZZZ</name>
<proteinExistence type="predicted"/>
<evidence type="ECO:0000313" key="1">
    <source>
        <dbReference type="EMBL" id="GAH29690.1"/>
    </source>
</evidence>
<sequence>MDRAKQILGIDAGETTPDMKFTLERVNCLGCCALGPVVVVDRDYHGKITPAKVKEIIETCD</sequence>
<dbReference type="Gene3D" id="3.40.30.10">
    <property type="entry name" value="Glutaredoxin"/>
    <property type="match status" value="1"/>
</dbReference>
<dbReference type="AlphaFoldDB" id="X1FAU9"/>
<accession>X1FAU9</accession>
<dbReference type="SUPFAM" id="SSF52833">
    <property type="entry name" value="Thioredoxin-like"/>
    <property type="match status" value="1"/>
</dbReference>
<dbReference type="CDD" id="cd03064">
    <property type="entry name" value="TRX_Fd_NuoE"/>
    <property type="match status" value="1"/>
</dbReference>